<keyword evidence="5" id="KW-0805">Transcription regulation</keyword>
<evidence type="ECO:0000256" key="5">
    <source>
        <dbReference type="ARBA" id="ARBA00023015"/>
    </source>
</evidence>
<keyword evidence="3" id="KW-0032">Aminotransferase</keyword>
<evidence type="ECO:0000256" key="4">
    <source>
        <dbReference type="ARBA" id="ARBA00022898"/>
    </source>
</evidence>
<dbReference type="InterPro" id="IPR015424">
    <property type="entry name" value="PyrdxlP-dep_Trfase"/>
</dbReference>
<organism evidence="9 10">
    <name type="scientific">Paenibacillus aquistagni</name>
    <dbReference type="NCBI Taxonomy" id="1852522"/>
    <lineage>
        <taxon>Bacteria</taxon>
        <taxon>Bacillati</taxon>
        <taxon>Bacillota</taxon>
        <taxon>Bacilli</taxon>
        <taxon>Bacillales</taxon>
        <taxon>Paenibacillaceae</taxon>
        <taxon>Paenibacillus</taxon>
    </lineage>
</organism>
<dbReference type="Gene3D" id="3.40.640.10">
    <property type="entry name" value="Type I PLP-dependent aspartate aminotransferase-like (Major domain)"/>
    <property type="match status" value="1"/>
</dbReference>
<comment type="cofactor">
    <cofactor evidence="1">
        <name>pyridoxal 5'-phosphate</name>
        <dbReference type="ChEBI" id="CHEBI:597326"/>
    </cofactor>
</comment>
<dbReference type="CDD" id="cd07377">
    <property type="entry name" value="WHTH_GntR"/>
    <property type="match status" value="1"/>
</dbReference>
<sequence length="470" mass="53626">MLCLSITRSSDLSIIRQIYQQIRERILNGELRSGEKLPSTRELSSQLSVSRNVILEAYDQLLSEGYIVSKRGSGTFVAEGIYLKKDPLPSASIIRRTEEASQDHLIIDFRSGLPSLDQFPRKTWARLAYHTWSEASSTLLEYDHPEGRIELRELLSHYLLKTRRVVCRPEQIIITSGAVQALSLVAQLLITTGDKVIIEDPITQDIQTMFKAAGADLYPVPVDHHGMNTSFLPASLDPAFIFFTPSHQFPLGGVLPIQRQVQLIHYARKKGCFLVEDDYDSEFRYDGSPVSSLQGLEPERVIYIGSFSKILSPALRLGYIILPSALVDRARMIKRYSDLHSSSIDQLILARFINEGYLNRHILKMKKIYKRRRDYLISRLKAAFKEKVRLYGYSTGLHLIAEFPDLVFDSHNLAIIQQMGIKVYPVEEHAIQKGMHAHRLIIGYGHLTLEEIKEGVKRLEIAWKNIQAER</sequence>
<name>A0A1X7J0U1_9BACL</name>
<dbReference type="Gene3D" id="1.10.10.10">
    <property type="entry name" value="Winged helix-like DNA-binding domain superfamily/Winged helix DNA-binding domain"/>
    <property type="match status" value="1"/>
</dbReference>
<comment type="similarity">
    <text evidence="2">In the C-terminal section; belongs to the class-I pyridoxal-phosphate-dependent aminotransferase family.</text>
</comment>
<keyword evidence="3" id="KW-0808">Transferase</keyword>
<reference evidence="9 10" key="1">
    <citation type="submission" date="2017-04" db="EMBL/GenBank/DDBJ databases">
        <authorList>
            <person name="Afonso C.L."/>
            <person name="Miller P.J."/>
            <person name="Scott M.A."/>
            <person name="Spackman E."/>
            <person name="Goraichik I."/>
            <person name="Dimitrov K.M."/>
            <person name="Suarez D.L."/>
            <person name="Swayne D.E."/>
        </authorList>
    </citation>
    <scope>NUCLEOTIDE SEQUENCE [LARGE SCALE GENOMIC DNA]</scope>
    <source>
        <strain evidence="9 10">11</strain>
    </source>
</reference>
<dbReference type="SUPFAM" id="SSF46785">
    <property type="entry name" value="Winged helix' DNA-binding domain"/>
    <property type="match status" value="1"/>
</dbReference>
<dbReference type="PANTHER" id="PTHR46577">
    <property type="entry name" value="HTH-TYPE TRANSCRIPTIONAL REGULATORY PROTEIN GABR"/>
    <property type="match status" value="1"/>
</dbReference>
<dbReference type="InterPro" id="IPR051446">
    <property type="entry name" value="HTH_trans_reg/aminotransferase"/>
</dbReference>
<evidence type="ECO:0000256" key="7">
    <source>
        <dbReference type="ARBA" id="ARBA00023163"/>
    </source>
</evidence>
<keyword evidence="6" id="KW-0238">DNA-binding</keyword>
<evidence type="ECO:0000256" key="2">
    <source>
        <dbReference type="ARBA" id="ARBA00005384"/>
    </source>
</evidence>
<dbReference type="PROSITE" id="PS50949">
    <property type="entry name" value="HTH_GNTR"/>
    <property type="match status" value="1"/>
</dbReference>
<dbReference type="AlphaFoldDB" id="A0A1X7J0U1"/>
<dbReference type="Pfam" id="PF00155">
    <property type="entry name" value="Aminotran_1_2"/>
    <property type="match status" value="1"/>
</dbReference>
<keyword evidence="7" id="KW-0804">Transcription</keyword>
<dbReference type="GO" id="GO:0008483">
    <property type="term" value="F:transaminase activity"/>
    <property type="evidence" value="ECO:0007669"/>
    <property type="project" value="UniProtKB-KW"/>
</dbReference>
<dbReference type="GO" id="GO:0030170">
    <property type="term" value="F:pyridoxal phosphate binding"/>
    <property type="evidence" value="ECO:0007669"/>
    <property type="project" value="InterPro"/>
</dbReference>
<keyword evidence="4" id="KW-0663">Pyridoxal phosphate</keyword>
<gene>
    <name evidence="9" type="ORF">SAMN06295960_1080</name>
</gene>
<evidence type="ECO:0000313" key="10">
    <source>
        <dbReference type="Proteomes" id="UP000193834"/>
    </source>
</evidence>
<protein>
    <submittedName>
        <fullName evidence="9">Transcriptional regulator, GntR family</fullName>
    </submittedName>
</protein>
<dbReference type="RefSeq" id="WP_085493264.1">
    <property type="nucleotide sequence ID" value="NZ_FXAZ01000001.1"/>
</dbReference>
<dbReference type="InterPro" id="IPR036388">
    <property type="entry name" value="WH-like_DNA-bd_sf"/>
</dbReference>
<dbReference type="PANTHER" id="PTHR46577:SF1">
    <property type="entry name" value="HTH-TYPE TRANSCRIPTIONAL REGULATORY PROTEIN GABR"/>
    <property type="match status" value="1"/>
</dbReference>
<dbReference type="InterPro" id="IPR000524">
    <property type="entry name" value="Tscrpt_reg_HTH_GntR"/>
</dbReference>
<dbReference type="GO" id="GO:0003700">
    <property type="term" value="F:DNA-binding transcription factor activity"/>
    <property type="evidence" value="ECO:0007669"/>
    <property type="project" value="InterPro"/>
</dbReference>
<dbReference type="STRING" id="1852522.SAMN06295960_1080"/>
<keyword evidence="10" id="KW-1185">Reference proteome</keyword>
<dbReference type="Pfam" id="PF00392">
    <property type="entry name" value="GntR"/>
    <property type="match status" value="1"/>
</dbReference>
<dbReference type="PRINTS" id="PR00035">
    <property type="entry name" value="HTHGNTR"/>
</dbReference>
<evidence type="ECO:0000256" key="1">
    <source>
        <dbReference type="ARBA" id="ARBA00001933"/>
    </source>
</evidence>
<dbReference type="OrthoDB" id="9808770at2"/>
<dbReference type="GO" id="GO:0003677">
    <property type="term" value="F:DNA binding"/>
    <property type="evidence" value="ECO:0007669"/>
    <property type="project" value="UniProtKB-KW"/>
</dbReference>
<evidence type="ECO:0000259" key="8">
    <source>
        <dbReference type="PROSITE" id="PS50949"/>
    </source>
</evidence>
<evidence type="ECO:0000256" key="3">
    <source>
        <dbReference type="ARBA" id="ARBA00022576"/>
    </source>
</evidence>
<feature type="domain" description="HTH gntR-type" evidence="8">
    <location>
        <begin position="12"/>
        <end position="80"/>
    </location>
</feature>
<dbReference type="SMART" id="SM00345">
    <property type="entry name" value="HTH_GNTR"/>
    <property type="match status" value="1"/>
</dbReference>
<dbReference type="InterPro" id="IPR036390">
    <property type="entry name" value="WH_DNA-bd_sf"/>
</dbReference>
<accession>A0A1X7J0U1</accession>
<dbReference type="Proteomes" id="UP000193834">
    <property type="component" value="Unassembled WGS sequence"/>
</dbReference>
<evidence type="ECO:0000313" key="9">
    <source>
        <dbReference type="EMBL" id="SMG21079.1"/>
    </source>
</evidence>
<dbReference type="InterPro" id="IPR015421">
    <property type="entry name" value="PyrdxlP-dep_Trfase_major"/>
</dbReference>
<dbReference type="EMBL" id="FXAZ01000001">
    <property type="protein sequence ID" value="SMG21079.1"/>
    <property type="molecule type" value="Genomic_DNA"/>
</dbReference>
<proteinExistence type="inferred from homology"/>
<evidence type="ECO:0000256" key="6">
    <source>
        <dbReference type="ARBA" id="ARBA00023125"/>
    </source>
</evidence>
<dbReference type="InterPro" id="IPR004839">
    <property type="entry name" value="Aminotransferase_I/II_large"/>
</dbReference>
<dbReference type="SUPFAM" id="SSF53383">
    <property type="entry name" value="PLP-dependent transferases"/>
    <property type="match status" value="1"/>
</dbReference>
<dbReference type="CDD" id="cd00609">
    <property type="entry name" value="AAT_like"/>
    <property type="match status" value="1"/>
</dbReference>